<dbReference type="AlphaFoldDB" id="A0A1R1X0H8"/>
<accession>A0A1R1X0H8</accession>
<dbReference type="InterPro" id="IPR039197">
    <property type="entry name" value="Mrs1/Cce1"/>
</dbReference>
<evidence type="ECO:0000313" key="2">
    <source>
        <dbReference type="EMBL" id="OMJ08142.1"/>
    </source>
</evidence>
<dbReference type="InterPro" id="IPR015242">
    <property type="entry name" value="Ydc2_cat"/>
</dbReference>
<name>A0A1R1X0H8_9FUNG</name>
<dbReference type="SUPFAM" id="SSF53098">
    <property type="entry name" value="Ribonuclease H-like"/>
    <property type="match status" value="1"/>
</dbReference>
<keyword evidence="3" id="KW-1185">Reference proteome</keyword>
<sequence>MYSKAYNTTPENKKAILSILNGIEASEILSNCGLLSSGKKSEKLSFLKYGLDHFQDLAIRRYLVSQIPELSSHLSNSISKKTNTLLKGTKKLDKKHAKLLDTLETKFNKTDIAFMCEVFSCLVPQNVVSFDVGYQNLSYIDITSNYNINKWNVISILDSPTFDVVHIAQKVQLLFDSDIPICNFDTTSYIVEKQHFRFGSGNSVLNSALISGMIEALIVSNIIRINDCTYSVQPKKVGSLFGLTDSPVNDKNIITNSLISELSSNITSTPKSKRKSKYSTKKNLSILLATQILYDFHNHEKVQESLPTSFSDFYQTLNKYSLNRPNLQLHYLNKYKDYFDSKTYKHLLNLYQNHSPSITESHRLNPHTKYLNWIEFLESNKKKDDLSDCFLQAIAFINWQTQISHTLSLLSDPESFIMSFKNITSKIKPLLIK</sequence>
<dbReference type="Proteomes" id="UP000187283">
    <property type="component" value="Unassembled WGS sequence"/>
</dbReference>
<dbReference type="OrthoDB" id="5552842at2759"/>
<dbReference type="EMBL" id="LSSN01005870">
    <property type="protein sequence ID" value="OMJ08142.1"/>
    <property type="molecule type" value="Genomic_DNA"/>
</dbReference>
<comment type="caution">
    <text evidence="2">The sequence shown here is derived from an EMBL/GenBank/DDBJ whole genome shotgun (WGS) entry which is preliminary data.</text>
</comment>
<dbReference type="GO" id="GO:0003676">
    <property type="term" value="F:nucleic acid binding"/>
    <property type="evidence" value="ECO:0007669"/>
    <property type="project" value="InterPro"/>
</dbReference>
<reference evidence="2 3" key="1">
    <citation type="submission" date="2017-01" db="EMBL/GenBank/DDBJ databases">
        <authorList>
            <person name="Mah S.A."/>
            <person name="Swanson W.J."/>
            <person name="Moy G.W."/>
            <person name="Vacquier V.D."/>
        </authorList>
    </citation>
    <scope>NUCLEOTIDE SEQUENCE [LARGE SCALE GENOMIC DNA]</scope>
    <source>
        <strain evidence="2 3">GSMNP</strain>
    </source>
</reference>
<protein>
    <recommendedName>
        <fullName evidence="1">Mitochondrial resolvase Ydc2 catalytic domain-containing protein</fullName>
    </recommendedName>
</protein>
<proteinExistence type="predicted"/>
<feature type="domain" description="Mitochondrial resolvase Ydc2 catalytic" evidence="1">
    <location>
        <begin position="127"/>
        <end position="402"/>
    </location>
</feature>
<dbReference type="PANTHER" id="PTHR28072">
    <property type="entry name" value="CRUCIFORM CUTTING ENDONUCLEASE 1, MITOCHONDRIAL-RELATED"/>
    <property type="match status" value="1"/>
</dbReference>
<evidence type="ECO:0000259" key="1">
    <source>
        <dbReference type="Pfam" id="PF09159"/>
    </source>
</evidence>
<dbReference type="InterPro" id="IPR036397">
    <property type="entry name" value="RNaseH_sf"/>
</dbReference>
<gene>
    <name evidence="2" type="ORF">AYI70_g11735</name>
</gene>
<evidence type="ECO:0000313" key="3">
    <source>
        <dbReference type="Proteomes" id="UP000187283"/>
    </source>
</evidence>
<dbReference type="InterPro" id="IPR012337">
    <property type="entry name" value="RNaseH-like_sf"/>
</dbReference>
<organism evidence="2 3">
    <name type="scientific">Smittium culicis</name>
    <dbReference type="NCBI Taxonomy" id="133412"/>
    <lineage>
        <taxon>Eukaryota</taxon>
        <taxon>Fungi</taxon>
        <taxon>Fungi incertae sedis</taxon>
        <taxon>Zoopagomycota</taxon>
        <taxon>Kickxellomycotina</taxon>
        <taxon>Harpellomycetes</taxon>
        <taxon>Harpellales</taxon>
        <taxon>Legeriomycetaceae</taxon>
        <taxon>Smittium</taxon>
    </lineage>
</organism>
<dbReference type="Pfam" id="PF09159">
    <property type="entry name" value="Ydc2-catalyt"/>
    <property type="match status" value="1"/>
</dbReference>
<dbReference type="PANTHER" id="PTHR28072:SF1">
    <property type="entry name" value="CRUCIFORM CUTTING ENDONUCLEASE 1, MITOCHONDRIAL-RELATED"/>
    <property type="match status" value="1"/>
</dbReference>
<dbReference type="Gene3D" id="3.30.420.10">
    <property type="entry name" value="Ribonuclease H-like superfamily/Ribonuclease H"/>
    <property type="match status" value="1"/>
</dbReference>